<protein>
    <submittedName>
        <fullName evidence="1">Uncharacterized protein</fullName>
    </submittedName>
</protein>
<proteinExistence type="predicted"/>
<gene>
    <name evidence="1" type="ORF">NGRA_1917</name>
</gene>
<dbReference type="OrthoDB" id="2195233at2759"/>
<sequence>MTPNEALTPSCRNTVFQTQEKYGREFEKKNSGYSKLNINDTVLIKKGVRDSKMDNEFEVAGKIEKVLGSDAYEVRSRRIKLIRHASQLKRIGGGCWMSRILSLILQHETKMLEIRDLINYLKHLFQIKIYKQKFINKYVIF</sequence>
<reference evidence="1 2" key="1">
    <citation type="journal article" date="2020" name="Genome Biol. Evol.">
        <title>Comparative genomics of strictly vertically transmitted, feminizing microsporidia endosymbionts of amphipod crustaceans.</title>
        <authorList>
            <person name="Cormier A."/>
            <person name="Chebbi M.A."/>
            <person name="Giraud I."/>
            <person name="Wattier R."/>
            <person name="Teixeira M."/>
            <person name="Gilbert C."/>
            <person name="Rigaud T."/>
            <person name="Cordaux R."/>
        </authorList>
    </citation>
    <scope>NUCLEOTIDE SEQUENCE [LARGE SCALE GENOMIC DNA]</scope>
    <source>
        <strain evidence="1 2">Ou3-Ou53</strain>
    </source>
</reference>
<keyword evidence="2" id="KW-1185">Reference proteome</keyword>
<dbReference type="EMBL" id="SBJO01000154">
    <property type="protein sequence ID" value="KAF9762573.1"/>
    <property type="molecule type" value="Genomic_DNA"/>
</dbReference>
<evidence type="ECO:0000313" key="2">
    <source>
        <dbReference type="Proteomes" id="UP000740883"/>
    </source>
</evidence>
<name>A0A9P6KYN0_9MICR</name>
<comment type="caution">
    <text evidence="1">The sequence shown here is derived from an EMBL/GenBank/DDBJ whole genome shotgun (WGS) entry which is preliminary data.</text>
</comment>
<evidence type="ECO:0000313" key="1">
    <source>
        <dbReference type="EMBL" id="KAF9762573.1"/>
    </source>
</evidence>
<accession>A0A9P6KYN0</accession>
<dbReference type="Proteomes" id="UP000740883">
    <property type="component" value="Unassembled WGS sequence"/>
</dbReference>
<organism evidence="1 2">
    <name type="scientific">Nosema granulosis</name>
    <dbReference type="NCBI Taxonomy" id="83296"/>
    <lineage>
        <taxon>Eukaryota</taxon>
        <taxon>Fungi</taxon>
        <taxon>Fungi incertae sedis</taxon>
        <taxon>Microsporidia</taxon>
        <taxon>Nosematidae</taxon>
        <taxon>Nosema</taxon>
    </lineage>
</organism>
<dbReference type="AlphaFoldDB" id="A0A9P6KYN0"/>